<dbReference type="Gene3D" id="3.40.50.1400">
    <property type="match status" value="2"/>
</dbReference>
<dbReference type="PANTHER" id="PTHR11108:SF1">
    <property type="entry name" value="FERROCHELATASE, MITOCHONDRIAL"/>
    <property type="match status" value="1"/>
</dbReference>
<dbReference type="InterPro" id="IPR019772">
    <property type="entry name" value="Ferrochelatase_AS"/>
</dbReference>
<dbReference type="EMBL" id="PHIG01000006">
    <property type="protein sequence ID" value="PJK31331.1"/>
    <property type="molecule type" value="Genomic_DNA"/>
</dbReference>
<keyword evidence="2 9" id="KW-0963">Cytoplasm</keyword>
<dbReference type="GO" id="GO:0004325">
    <property type="term" value="F:ferrochelatase activity"/>
    <property type="evidence" value="ECO:0007669"/>
    <property type="project" value="UniProtKB-UniRule"/>
</dbReference>
<sequence length="342" mass="38263">MTMERTHMPEGHPEINQGRIGVLLVNLGTPDGADVPSVRRYLREFLGDPRVIEVPRAIWFVILNLFILTLRPPKTARAYRKVWVIETDEGPLRYHTRRLTEALAGRFEGGRVAVDHAMRYGNPSIPDVLTRLKAGGCDRILVAPLYPQYSATTTATVVDKVGEALRGMRWQPTIRVVPPYYDDPAHIEALAKSIEADFAAHGRPDALVASFHGLPKDYFEKGDPYHCHCAKTARLLRERLGMGSEDFRLTFQSRFGPREWLQPYTDETLAALPAEGARSVAAVMPGFPADCVETLEEIAIEGRKTFEDAGGTAFRTIPCLNDSDVHVDMMETIVRRELGGWL</sequence>
<dbReference type="HAMAP" id="MF_00323">
    <property type="entry name" value="Ferrochelatase"/>
    <property type="match status" value="1"/>
</dbReference>
<evidence type="ECO:0000256" key="10">
    <source>
        <dbReference type="RuleBase" id="RU000607"/>
    </source>
</evidence>
<evidence type="ECO:0000256" key="2">
    <source>
        <dbReference type="ARBA" id="ARBA00022490"/>
    </source>
</evidence>
<dbReference type="UniPathway" id="UPA00252">
    <property type="reaction ID" value="UER00325"/>
</dbReference>
<dbReference type="Pfam" id="PF00762">
    <property type="entry name" value="Ferrochelatase"/>
    <property type="match status" value="1"/>
</dbReference>
<dbReference type="NCBIfam" id="TIGR00109">
    <property type="entry name" value="hemH"/>
    <property type="match status" value="1"/>
</dbReference>
<comment type="subcellular location">
    <subcellularLocation>
        <location evidence="9 10">Cytoplasm</location>
    </subcellularLocation>
</comment>
<keyword evidence="12" id="KW-1185">Reference proteome</keyword>
<evidence type="ECO:0000256" key="5">
    <source>
        <dbReference type="ARBA" id="ARBA00023133"/>
    </source>
</evidence>
<comment type="catalytic activity">
    <reaction evidence="9 10">
        <text>heme b + 2 H(+) = protoporphyrin IX + Fe(2+)</text>
        <dbReference type="Rhea" id="RHEA:22584"/>
        <dbReference type="ChEBI" id="CHEBI:15378"/>
        <dbReference type="ChEBI" id="CHEBI:29033"/>
        <dbReference type="ChEBI" id="CHEBI:57306"/>
        <dbReference type="ChEBI" id="CHEBI:60344"/>
        <dbReference type="EC" id="4.98.1.1"/>
    </reaction>
</comment>
<dbReference type="InterPro" id="IPR033644">
    <property type="entry name" value="Ferrochelatase_C"/>
</dbReference>
<comment type="pathway">
    <text evidence="9 10">Porphyrin-containing compound metabolism; protoheme biosynthesis; protoheme from protoporphyrin-IX: step 1/1.</text>
</comment>
<proteinExistence type="inferred from homology"/>
<dbReference type="FunFam" id="3.40.50.1400:FF:000002">
    <property type="entry name" value="Ferrochelatase"/>
    <property type="match status" value="1"/>
</dbReference>
<dbReference type="PANTHER" id="PTHR11108">
    <property type="entry name" value="FERROCHELATASE"/>
    <property type="match status" value="1"/>
</dbReference>
<reference evidence="11 12" key="1">
    <citation type="submission" date="2017-11" db="EMBL/GenBank/DDBJ databases">
        <title>Draft genome sequence of Rhizobiales bacterium SY3-13.</title>
        <authorList>
            <person name="Sun C."/>
        </authorList>
    </citation>
    <scope>NUCLEOTIDE SEQUENCE [LARGE SCALE GENOMIC DNA]</scope>
    <source>
        <strain evidence="11 12">SY3-13</strain>
    </source>
</reference>
<dbReference type="InterPro" id="IPR033659">
    <property type="entry name" value="Ferrochelatase_N"/>
</dbReference>
<dbReference type="Proteomes" id="UP000229498">
    <property type="component" value="Unassembled WGS sequence"/>
</dbReference>
<organism evidence="11 12">
    <name type="scientific">Minwuia thermotolerans</name>
    <dbReference type="NCBI Taxonomy" id="2056226"/>
    <lineage>
        <taxon>Bacteria</taxon>
        <taxon>Pseudomonadati</taxon>
        <taxon>Pseudomonadota</taxon>
        <taxon>Alphaproteobacteria</taxon>
        <taxon>Minwuiales</taxon>
        <taxon>Minwuiaceae</taxon>
        <taxon>Minwuia</taxon>
    </lineage>
</organism>
<keyword evidence="5 9" id="KW-0350">Heme biosynthesis</keyword>
<keyword evidence="7 9" id="KW-0627">Porphyrin biosynthesis</keyword>
<name>A0A2M9G6J8_9PROT</name>
<evidence type="ECO:0000256" key="4">
    <source>
        <dbReference type="ARBA" id="ARBA00023004"/>
    </source>
</evidence>
<evidence type="ECO:0000313" key="12">
    <source>
        <dbReference type="Proteomes" id="UP000229498"/>
    </source>
</evidence>
<dbReference type="GO" id="GO:0046872">
    <property type="term" value="F:metal ion binding"/>
    <property type="evidence" value="ECO:0007669"/>
    <property type="project" value="UniProtKB-KW"/>
</dbReference>
<dbReference type="CDD" id="cd00419">
    <property type="entry name" value="Ferrochelatase_C"/>
    <property type="match status" value="1"/>
</dbReference>
<dbReference type="InterPro" id="IPR001015">
    <property type="entry name" value="Ferrochelatase"/>
</dbReference>
<evidence type="ECO:0000256" key="7">
    <source>
        <dbReference type="ARBA" id="ARBA00023244"/>
    </source>
</evidence>
<comment type="catalytic activity">
    <reaction evidence="8">
        <text>Fe-coproporphyrin III + 2 H(+) = coproporphyrin III + Fe(2+)</text>
        <dbReference type="Rhea" id="RHEA:49572"/>
        <dbReference type="ChEBI" id="CHEBI:15378"/>
        <dbReference type="ChEBI" id="CHEBI:29033"/>
        <dbReference type="ChEBI" id="CHEBI:68438"/>
        <dbReference type="ChEBI" id="CHEBI:131725"/>
        <dbReference type="EC" id="4.99.1.9"/>
    </reaction>
    <physiologicalReaction direction="right-to-left" evidence="8">
        <dbReference type="Rhea" id="RHEA:49574"/>
    </physiologicalReaction>
</comment>
<comment type="caution">
    <text evidence="11">The sequence shown here is derived from an EMBL/GenBank/DDBJ whole genome shotgun (WGS) entry which is preliminary data.</text>
</comment>
<evidence type="ECO:0000256" key="8">
    <source>
        <dbReference type="ARBA" id="ARBA00024536"/>
    </source>
</evidence>
<evidence type="ECO:0000256" key="3">
    <source>
        <dbReference type="ARBA" id="ARBA00022723"/>
    </source>
</evidence>
<evidence type="ECO:0000256" key="6">
    <source>
        <dbReference type="ARBA" id="ARBA00023239"/>
    </source>
</evidence>
<accession>A0A2M9G6J8</accession>
<evidence type="ECO:0000313" key="11">
    <source>
        <dbReference type="EMBL" id="PJK31331.1"/>
    </source>
</evidence>
<keyword evidence="3 9" id="KW-0479">Metal-binding</keyword>
<dbReference type="GO" id="GO:0006783">
    <property type="term" value="P:heme biosynthetic process"/>
    <property type="evidence" value="ECO:0007669"/>
    <property type="project" value="UniProtKB-UniRule"/>
</dbReference>
<comment type="function">
    <text evidence="9 10">Catalyzes the ferrous insertion into protoporphyrin IX.</text>
</comment>
<comment type="similarity">
    <text evidence="1 9 10">Belongs to the ferrochelatase family.</text>
</comment>
<dbReference type="PROSITE" id="PS00534">
    <property type="entry name" value="FERROCHELATASE"/>
    <property type="match status" value="1"/>
</dbReference>
<evidence type="ECO:0000256" key="1">
    <source>
        <dbReference type="ARBA" id="ARBA00007718"/>
    </source>
</evidence>
<protein>
    <recommendedName>
        <fullName evidence="9 10">Ferrochelatase</fullName>
        <ecNumber evidence="9 10">4.98.1.1</ecNumber>
    </recommendedName>
    <alternativeName>
        <fullName evidence="9">Heme synthase</fullName>
    </alternativeName>
    <alternativeName>
        <fullName evidence="9">Protoheme ferro-lyase</fullName>
    </alternativeName>
</protein>
<dbReference type="SUPFAM" id="SSF53800">
    <property type="entry name" value="Chelatase"/>
    <property type="match status" value="1"/>
</dbReference>
<feature type="binding site" evidence="9">
    <location>
        <position position="293"/>
    </location>
    <ligand>
        <name>Fe(2+)</name>
        <dbReference type="ChEBI" id="CHEBI:29033"/>
    </ligand>
</feature>
<keyword evidence="4 9" id="KW-0408">Iron</keyword>
<dbReference type="OrthoDB" id="9809741at2"/>
<keyword evidence="6 9" id="KW-0456">Lyase</keyword>
<dbReference type="GO" id="GO:0005737">
    <property type="term" value="C:cytoplasm"/>
    <property type="evidence" value="ECO:0007669"/>
    <property type="project" value="UniProtKB-SubCell"/>
</dbReference>
<dbReference type="AlphaFoldDB" id="A0A2M9G6J8"/>
<evidence type="ECO:0000256" key="9">
    <source>
        <dbReference type="HAMAP-Rule" id="MF_00323"/>
    </source>
</evidence>
<gene>
    <name evidence="9" type="primary">hemH</name>
    <name evidence="11" type="ORF">CVT23_02335</name>
</gene>
<feature type="binding site" evidence="9">
    <location>
        <position position="212"/>
    </location>
    <ligand>
        <name>Fe(2+)</name>
        <dbReference type="ChEBI" id="CHEBI:29033"/>
    </ligand>
</feature>
<dbReference type="EC" id="4.98.1.1" evidence="9 10"/>
<dbReference type="CDD" id="cd03411">
    <property type="entry name" value="Ferrochelatase_N"/>
    <property type="match status" value="1"/>
</dbReference>